<dbReference type="NCBIfam" id="TIGR00756">
    <property type="entry name" value="PPR"/>
    <property type="match status" value="4"/>
</dbReference>
<organism evidence="4 5">
    <name type="scientific">Brassica carinata</name>
    <name type="common">Ethiopian mustard</name>
    <name type="synonym">Abyssinian cabbage</name>
    <dbReference type="NCBI Taxonomy" id="52824"/>
    <lineage>
        <taxon>Eukaryota</taxon>
        <taxon>Viridiplantae</taxon>
        <taxon>Streptophyta</taxon>
        <taxon>Embryophyta</taxon>
        <taxon>Tracheophyta</taxon>
        <taxon>Spermatophyta</taxon>
        <taxon>Magnoliopsida</taxon>
        <taxon>eudicotyledons</taxon>
        <taxon>Gunneridae</taxon>
        <taxon>Pentapetalae</taxon>
        <taxon>rosids</taxon>
        <taxon>malvids</taxon>
        <taxon>Brassicales</taxon>
        <taxon>Brassicaceae</taxon>
        <taxon>Brassiceae</taxon>
        <taxon>Brassica</taxon>
    </lineage>
</organism>
<dbReference type="PANTHER" id="PTHR47447:SF17">
    <property type="entry name" value="OS12G0638900 PROTEIN"/>
    <property type="match status" value="1"/>
</dbReference>
<keyword evidence="2" id="KW-0677">Repeat</keyword>
<accession>A0A8X7R7B3</accession>
<protein>
    <recommendedName>
        <fullName evidence="6">Pentatricopeptide repeat-containing protein</fullName>
    </recommendedName>
</protein>
<feature type="repeat" description="PPR" evidence="3">
    <location>
        <begin position="170"/>
        <end position="204"/>
    </location>
</feature>
<proteinExistence type="inferred from homology"/>
<sequence length="392" mass="44614">MGDVLLSPLSTTSTSNQLYCGCYSVKKSTCHWSLIYGSVKIESLSLGTTSMCFSKVSSEPDRVGTMALECGLKERENEMSFLDGLELEKPEAGRVNNVYEAERVWRVMITDGLIGTEVTYSLLVSIFVRCGRSELALDTYEMINSNISPREDEDQWSLALKIFQCMSKPSLVACNALMNSLGKAGRVGLVFKVYRVAKSLGHKPDEYTWNALLTALYKANRYEDVLQLFDMVRREGLCCLNLNGYLYNRALMSCQKLGWWEKAVKLLYEMEGSRLEVSTSSYNLVISACEKSRQCKVALRVYEHMVGRECRADTFTYLSLVRSCVWGSLWDEAKDILKKVEPDVSLYNAAIHGMCLRREFRFAKELYVEMREMGLEPDGKTRAMMLQNLKRQ</sequence>
<evidence type="ECO:0008006" key="6">
    <source>
        <dbReference type="Google" id="ProtNLM"/>
    </source>
</evidence>
<reference evidence="4 5" key="1">
    <citation type="submission" date="2020-02" db="EMBL/GenBank/DDBJ databases">
        <authorList>
            <person name="Ma Q."/>
            <person name="Huang Y."/>
            <person name="Song X."/>
            <person name="Pei D."/>
        </authorList>
    </citation>
    <scope>NUCLEOTIDE SEQUENCE [LARGE SCALE GENOMIC DNA]</scope>
    <source>
        <strain evidence="4">Sxm20200214</strain>
        <tissue evidence="4">Leaf</tissue>
    </source>
</reference>
<dbReference type="EMBL" id="JAAMPC010000011">
    <property type="protein sequence ID" value="KAG2283819.1"/>
    <property type="molecule type" value="Genomic_DNA"/>
</dbReference>
<dbReference type="PROSITE" id="PS51375">
    <property type="entry name" value="PPR"/>
    <property type="match status" value="4"/>
</dbReference>
<evidence type="ECO:0000256" key="2">
    <source>
        <dbReference type="ARBA" id="ARBA00022737"/>
    </source>
</evidence>
<evidence type="ECO:0000313" key="5">
    <source>
        <dbReference type="Proteomes" id="UP000886595"/>
    </source>
</evidence>
<gene>
    <name evidence="4" type="ORF">Bca52824_055039</name>
</gene>
<dbReference type="PANTHER" id="PTHR47447">
    <property type="entry name" value="OS03G0856100 PROTEIN"/>
    <property type="match status" value="1"/>
</dbReference>
<dbReference type="Gene3D" id="1.25.40.10">
    <property type="entry name" value="Tetratricopeptide repeat domain"/>
    <property type="match status" value="3"/>
</dbReference>
<dbReference type="Proteomes" id="UP000886595">
    <property type="component" value="Unassembled WGS sequence"/>
</dbReference>
<feature type="repeat" description="PPR" evidence="3">
    <location>
        <begin position="343"/>
        <end position="377"/>
    </location>
</feature>
<keyword evidence="5" id="KW-1185">Reference proteome</keyword>
<dbReference type="InterPro" id="IPR011990">
    <property type="entry name" value="TPR-like_helical_dom_sf"/>
</dbReference>
<evidence type="ECO:0000256" key="1">
    <source>
        <dbReference type="ARBA" id="ARBA00007626"/>
    </source>
</evidence>
<dbReference type="AlphaFoldDB" id="A0A8X7R7B3"/>
<evidence type="ECO:0000256" key="3">
    <source>
        <dbReference type="PROSITE-ProRule" id="PRU00708"/>
    </source>
</evidence>
<comment type="similarity">
    <text evidence="1">Belongs to the PPR family. P subfamily.</text>
</comment>
<feature type="repeat" description="PPR" evidence="3">
    <location>
        <begin position="205"/>
        <end position="239"/>
    </location>
</feature>
<dbReference type="Pfam" id="PF13041">
    <property type="entry name" value="PPR_2"/>
    <property type="match status" value="3"/>
</dbReference>
<name>A0A8X7R7B3_BRACI</name>
<comment type="caution">
    <text evidence="4">The sequence shown here is derived from an EMBL/GenBank/DDBJ whole genome shotgun (WGS) entry which is preliminary data.</text>
</comment>
<dbReference type="InterPro" id="IPR002885">
    <property type="entry name" value="PPR_rpt"/>
</dbReference>
<feature type="repeat" description="PPR" evidence="3">
    <location>
        <begin position="278"/>
        <end position="312"/>
    </location>
</feature>
<dbReference type="Pfam" id="PF01535">
    <property type="entry name" value="PPR"/>
    <property type="match status" value="2"/>
</dbReference>
<evidence type="ECO:0000313" key="4">
    <source>
        <dbReference type="EMBL" id="KAG2283819.1"/>
    </source>
</evidence>
<dbReference type="OrthoDB" id="185373at2759"/>